<reference evidence="3" key="2">
    <citation type="submission" date="2025-08" db="UniProtKB">
        <authorList>
            <consortium name="RefSeq"/>
        </authorList>
    </citation>
    <scope>IDENTIFICATION</scope>
    <source>
        <strain evidence="3">14028-0561.14</strain>
        <tissue evidence="3">Whole fly</tissue>
    </source>
</reference>
<feature type="compositionally biased region" description="Basic and acidic residues" evidence="1">
    <location>
        <begin position="90"/>
        <end position="100"/>
    </location>
</feature>
<dbReference type="GeneID" id="108076951"/>
<sequence length="643" mass="72703">MSKFKLLWGQKQSPKVNCSHHNLRGFRDFNRAKTRITEPSFMPQGNVSSRSTSMLTPRSYITSKEYGMGVQFWESPKIIKQSETSCKAAEKSEKVPEFISKKSMSSPKRRRRSASPRTGKNNQFLEPLKNTNHSHIQRSKSPCRAVEKLEKTGPQPKLSRKRRKKLARKCTSSLAPRIRTSGGSLGSLVPSSESSKLEGQYRIKTPCKDAKKSDKIHFENFKKSRPEPLKSLCGDARRARIGNCVSFNDPVAAEIPIRVPPFRINRSSESDHSTPMIIRENTTGNSQKAHKKSKRPLIVVPLGEGSKKQHSENSNQQDSQYPVSSLNSKQKSFIPYSRKQNSGISPKERHDSQERLPERASSSIHHVDFSKDIQVRYQDSQEHGSPSSIRQCPPQSSPCGNCDLITDLSKQLGELTRMLEGIEKDQLPDIRQQVNSLKGTVRSWSEKCENKKPASSPSREGKSLSTCKFCQGRNLPVLNSFKRQLKETIGHRSCTDVVLSIFLRADNIYHVNVRDLNSGYSLACFLVSDAGIEEAQQMGIFRKILTFSVIDVRNTLKPKNCAMGITFELVDSERQLGGCDTVVDRGLYMTCKTFAARVLGLPLHKLKHVFKNPRSISNYINKNYQKHARKQKRKGNLIRLKHL</sequence>
<feature type="region of interest" description="Disordered" evidence="1">
    <location>
        <begin position="90"/>
        <end position="200"/>
    </location>
</feature>
<organism evidence="2 3">
    <name type="scientific">Drosophila kikkawai</name>
    <name type="common">Fruit fly</name>
    <dbReference type="NCBI Taxonomy" id="30033"/>
    <lineage>
        <taxon>Eukaryota</taxon>
        <taxon>Metazoa</taxon>
        <taxon>Ecdysozoa</taxon>
        <taxon>Arthropoda</taxon>
        <taxon>Hexapoda</taxon>
        <taxon>Insecta</taxon>
        <taxon>Pterygota</taxon>
        <taxon>Neoptera</taxon>
        <taxon>Endopterygota</taxon>
        <taxon>Diptera</taxon>
        <taxon>Brachycera</taxon>
        <taxon>Muscomorpha</taxon>
        <taxon>Ephydroidea</taxon>
        <taxon>Drosophilidae</taxon>
        <taxon>Drosophila</taxon>
        <taxon>Sophophora</taxon>
    </lineage>
</organism>
<dbReference type="Proteomes" id="UP001652661">
    <property type="component" value="Chromosome 2L"/>
</dbReference>
<dbReference type="RefSeq" id="XP_017025489.2">
    <property type="nucleotide sequence ID" value="XM_017170000.3"/>
</dbReference>
<feature type="region of interest" description="Disordered" evidence="1">
    <location>
        <begin position="264"/>
        <end position="370"/>
    </location>
</feature>
<dbReference type="OrthoDB" id="7860528at2759"/>
<evidence type="ECO:0000313" key="2">
    <source>
        <dbReference type="Proteomes" id="UP001652661"/>
    </source>
</evidence>
<feature type="compositionally biased region" description="Polar residues" evidence="1">
    <location>
        <begin position="312"/>
        <end position="331"/>
    </location>
</feature>
<proteinExistence type="predicted"/>
<feature type="compositionally biased region" description="Basic residues" evidence="1">
    <location>
        <begin position="158"/>
        <end position="168"/>
    </location>
</feature>
<dbReference type="AlphaFoldDB" id="A0A6P4IPS8"/>
<evidence type="ECO:0000313" key="3">
    <source>
        <dbReference type="RefSeq" id="XP_017025489.2"/>
    </source>
</evidence>
<name>A0A6P4IPS8_DROKI</name>
<protein>
    <submittedName>
        <fullName evidence="3">Uncharacterized protein</fullName>
    </submittedName>
</protein>
<evidence type="ECO:0000256" key="1">
    <source>
        <dbReference type="SAM" id="MobiDB-lite"/>
    </source>
</evidence>
<keyword evidence="2" id="KW-1185">Reference proteome</keyword>
<feature type="compositionally biased region" description="Basic and acidic residues" evidence="1">
    <location>
        <begin position="346"/>
        <end position="358"/>
    </location>
</feature>
<reference evidence="2" key="1">
    <citation type="submission" date="2025-05" db="UniProtKB">
        <authorList>
            <consortium name="RefSeq"/>
        </authorList>
    </citation>
    <scope>NUCLEOTIDE SEQUENCE [LARGE SCALE GENOMIC DNA]</scope>
    <source>
        <strain evidence="2">14028-0561.14</strain>
    </source>
</reference>
<accession>A0A6P4IPS8</accession>
<gene>
    <name evidence="3" type="primary">LOC108076951</name>
</gene>
<feature type="compositionally biased region" description="Polar residues" evidence="1">
    <location>
        <begin position="118"/>
        <end position="134"/>
    </location>
</feature>